<protein>
    <submittedName>
        <fullName evidence="1">Uncharacterized protein</fullName>
    </submittedName>
</protein>
<dbReference type="Proteomes" id="UP001519460">
    <property type="component" value="Unassembled WGS sequence"/>
</dbReference>
<comment type="caution">
    <text evidence="1">The sequence shown here is derived from an EMBL/GenBank/DDBJ whole genome shotgun (WGS) entry which is preliminary data.</text>
</comment>
<gene>
    <name evidence="1" type="ORF">BaRGS_00016987</name>
</gene>
<evidence type="ECO:0000313" key="2">
    <source>
        <dbReference type="Proteomes" id="UP001519460"/>
    </source>
</evidence>
<sequence>MSAIFTLSCIVKIQVFYCFSCLIIYSEDDAVALKQQLLQHFLTADHARLSLVLATPRIAPSVGGGLDDMYTCCNHVTLIARILRKGRRSIPTRTPPLSGIDHFNGFQTGVCLEAALSFVTGDITLGTSVTRSLVCALFRAAQANCRDERAGNAKRAPPGHICCAPYFCSYISQNPMY</sequence>
<proteinExistence type="predicted"/>
<feature type="non-terminal residue" evidence="1">
    <location>
        <position position="177"/>
    </location>
</feature>
<dbReference type="AlphaFoldDB" id="A0ABD0KXD2"/>
<accession>A0ABD0KXD2</accession>
<dbReference type="EMBL" id="JACVVK020000111">
    <property type="protein sequence ID" value="KAK7491731.1"/>
    <property type="molecule type" value="Genomic_DNA"/>
</dbReference>
<name>A0ABD0KXD2_9CAEN</name>
<organism evidence="1 2">
    <name type="scientific">Batillaria attramentaria</name>
    <dbReference type="NCBI Taxonomy" id="370345"/>
    <lineage>
        <taxon>Eukaryota</taxon>
        <taxon>Metazoa</taxon>
        <taxon>Spiralia</taxon>
        <taxon>Lophotrochozoa</taxon>
        <taxon>Mollusca</taxon>
        <taxon>Gastropoda</taxon>
        <taxon>Caenogastropoda</taxon>
        <taxon>Sorbeoconcha</taxon>
        <taxon>Cerithioidea</taxon>
        <taxon>Batillariidae</taxon>
        <taxon>Batillaria</taxon>
    </lineage>
</organism>
<evidence type="ECO:0000313" key="1">
    <source>
        <dbReference type="EMBL" id="KAK7491731.1"/>
    </source>
</evidence>
<keyword evidence="2" id="KW-1185">Reference proteome</keyword>
<reference evidence="1 2" key="1">
    <citation type="journal article" date="2023" name="Sci. Data">
        <title>Genome assembly of the Korean intertidal mud-creeper Batillaria attramentaria.</title>
        <authorList>
            <person name="Patra A.K."/>
            <person name="Ho P.T."/>
            <person name="Jun S."/>
            <person name="Lee S.J."/>
            <person name="Kim Y."/>
            <person name="Won Y.J."/>
        </authorList>
    </citation>
    <scope>NUCLEOTIDE SEQUENCE [LARGE SCALE GENOMIC DNA]</scope>
    <source>
        <strain evidence="1">Wonlab-2016</strain>
    </source>
</reference>